<evidence type="ECO:0000256" key="1">
    <source>
        <dbReference type="ARBA" id="ARBA00022741"/>
    </source>
</evidence>
<dbReference type="InterPro" id="IPR050625">
    <property type="entry name" value="ParA/MinD_ATPase"/>
</dbReference>
<feature type="domain" description="CobQ/CobB/MinD/ParA nucleotide binding" evidence="3">
    <location>
        <begin position="26"/>
        <end position="236"/>
    </location>
</feature>
<evidence type="ECO:0000259" key="3">
    <source>
        <dbReference type="Pfam" id="PF01656"/>
    </source>
</evidence>
<dbReference type="Proteomes" id="UP001165384">
    <property type="component" value="Unassembled WGS sequence"/>
</dbReference>
<keyword evidence="2" id="KW-0067">ATP-binding</keyword>
<comment type="caution">
    <text evidence="4">The sequence shown here is derived from an EMBL/GenBank/DDBJ whole genome shotgun (WGS) entry which is preliminary data.</text>
</comment>
<keyword evidence="5" id="KW-1185">Reference proteome</keyword>
<evidence type="ECO:0000313" key="5">
    <source>
        <dbReference type="Proteomes" id="UP001165384"/>
    </source>
</evidence>
<evidence type="ECO:0000256" key="2">
    <source>
        <dbReference type="ARBA" id="ARBA00022840"/>
    </source>
</evidence>
<name>A0ABS9K6W9_9RHOO</name>
<dbReference type="InterPro" id="IPR027417">
    <property type="entry name" value="P-loop_NTPase"/>
</dbReference>
<dbReference type="EMBL" id="JAKLTN010000005">
    <property type="protein sequence ID" value="MCG2578829.1"/>
    <property type="molecule type" value="Genomic_DNA"/>
</dbReference>
<dbReference type="Gene3D" id="3.40.50.300">
    <property type="entry name" value="P-loop containing nucleotide triphosphate hydrolases"/>
    <property type="match status" value="1"/>
</dbReference>
<dbReference type="PROSITE" id="PS51257">
    <property type="entry name" value="PROKAR_LIPOPROTEIN"/>
    <property type="match status" value="1"/>
</dbReference>
<keyword evidence="1" id="KW-0547">Nucleotide-binding</keyword>
<gene>
    <name evidence="4" type="ORF">LZ012_17685</name>
</gene>
<sequence>MADFRVDQAAGLRRLLGGGHQLQVVTFVAGCEGVGRSVAVANIGVALARLGKEVLIIDEHAPGDDIASTFGLIARNDLLNVVQREVPLSQVLLQPMHGLRVLPAARAVKKLGRLSLHQQQTLLDAMSGLERPVDVILVDASTAHPHGFSPFGVAAQEAVVVLSGSSASITEAYSLIKKVSHAFSRRHFRILVNKVRSQPDARSIFDNIAQVAAQRGIARLDYAGAIPLDDSLRQAAQLCRPVLIQAPDSAAAAAFRDIASDMLYWQRSESEAGGVEQFMQQLLHLSQRITPNVLRA</sequence>
<dbReference type="Pfam" id="PF01656">
    <property type="entry name" value="CbiA"/>
    <property type="match status" value="1"/>
</dbReference>
<dbReference type="PANTHER" id="PTHR43384">
    <property type="entry name" value="SEPTUM SITE-DETERMINING PROTEIN MIND HOMOLOG, CHLOROPLASTIC-RELATED"/>
    <property type="match status" value="1"/>
</dbReference>
<dbReference type="SUPFAM" id="SSF52540">
    <property type="entry name" value="P-loop containing nucleoside triphosphate hydrolases"/>
    <property type="match status" value="1"/>
</dbReference>
<dbReference type="PANTHER" id="PTHR43384:SF4">
    <property type="entry name" value="CELLULOSE BIOSYNTHESIS PROTEIN BCSQ-RELATED"/>
    <property type="match status" value="1"/>
</dbReference>
<dbReference type="InterPro" id="IPR002586">
    <property type="entry name" value="CobQ/CobB/MinD/ParA_Nub-bd_dom"/>
</dbReference>
<protein>
    <submittedName>
        <fullName evidence="4">MinD/ParA family protein</fullName>
    </submittedName>
</protein>
<dbReference type="RefSeq" id="WP_275712220.1">
    <property type="nucleotide sequence ID" value="NZ_JAKLTN010000005.1"/>
</dbReference>
<reference evidence="4" key="1">
    <citation type="submission" date="2022-01" db="EMBL/GenBank/DDBJ databases">
        <authorList>
            <person name="Jo J.-H."/>
            <person name="Im W.-T."/>
        </authorList>
    </citation>
    <scope>NUCLEOTIDE SEQUENCE</scope>
    <source>
        <strain evidence="4">XY25</strain>
    </source>
</reference>
<proteinExistence type="predicted"/>
<evidence type="ECO:0000313" key="4">
    <source>
        <dbReference type="EMBL" id="MCG2578829.1"/>
    </source>
</evidence>
<accession>A0ABS9K6W9</accession>
<organism evidence="4 5">
    <name type="scientific">Dechloromonas hankyongensis</name>
    <dbReference type="NCBI Taxonomy" id="2908002"/>
    <lineage>
        <taxon>Bacteria</taxon>
        <taxon>Pseudomonadati</taxon>
        <taxon>Pseudomonadota</taxon>
        <taxon>Betaproteobacteria</taxon>
        <taxon>Rhodocyclales</taxon>
        <taxon>Azonexaceae</taxon>
        <taxon>Dechloromonas</taxon>
    </lineage>
</organism>